<dbReference type="PANTHER" id="PTHR38459">
    <property type="entry name" value="PROPHAGE BACTOPRENOL-LINKED GLUCOSE TRANSLOCASE HOMOLOG"/>
    <property type="match status" value="1"/>
</dbReference>
<accession>A0A561E914</accession>
<feature type="compositionally biased region" description="Polar residues" evidence="6">
    <location>
        <begin position="173"/>
        <end position="189"/>
    </location>
</feature>
<gene>
    <name evidence="9" type="ORF">BKA23_0887</name>
</gene>
<reference evidence="9 10" key="1">
    <citation type="submission" date="2019-06" db="EMBL/GenBank/DDBJ databases">
        <title>Sequencing the genomes of 1000 actinobacteria strains.</title>
        <authorList>
            <person name="Klenk H.-P."/>
        </authorList>
    </citation>
    <scope>NUCLEOTIDE SEQUENCE [LARGE SCALE GENOMIC DNA]</scope>
    <source>
        <strain evidence="9 10">DSM 19560</strain>
    </source>
</reference>
<feature type="transmembrane region" description="Helical" evidence="7">
    <location>
        <begin position="20"/>
        <end position="39"/>
    </location>
</feature>
<comment type="similarity">
    <text evidence="2">Belongs to the GtrA family.</text>
</comment>
<dbReference type="EMBL" id="VIVQ01000001">
    <property type="protein sequence ID" value="TWE12091.1"/>
    <property type="molecule type" value="Genomic_DNA"/>
</dbReference>
<feature type="region of interest" description="Disordered" evidence="6">
    <location>
        <begin position="162"/>
        <end position="189"/>
    </location>
</feature>
<dbReference type="GO" id="GO:0000271">
    <property type="term" value="P:polysaccharide biosynthetic process"/>
    <property type="evidence" value="ECO:0007669"/>
    <property type="project" value="InterPro"/>
</dbReference>
<feature type="transmembrane region" description="Helical" evidence="7">
    <location>
        <begin position="114"/>
        <end position="133"/>
    </location>
</feature>
<evidence type="ECO:0000256" key="7">
    <source>
        <dbReference type="SAM" id="Phobius"/>
    </source>
</evidence>
<evidence type="ECO:0000259" key="8">
    <source>
        <dbReference type="Pfam" id="PF04138"/>
    </source>
</evidence>
<evidence type="ECO:0000313" key="9">
    <source>
        <dbReference type="EMBL" id="TWE12091.1"/>
    </source>
</evidence>
<keyword evidence="5 7" id="KW-0472">Membrane</keyword>
<dbReference type="InterPro" id="IPR007267">
    <property type="entry name" value="GtrA_DPMS_TM"/>
</dbReference>
<dbReference type="RefSeq" id="WP_246104444.1">
    <property type="nucleotide sequence ID" value="NZ_VIVQ01000001.1"/>
</dbReference>
<evidence type="ECO:0000256" key="4">
    <source>
        <dbReference type="ARBA" id="ARBA00022989"/>
    </source>
</evidence>
<name>A0A561E914_9MICO</name>
<feature type="transmembrane region" description="Helical" evidence="7">
    <location>
        <begin position="51"/>
        <end position="71"/>
    </location>
</feature>
<evidence type="ECO:0000256" key="6">
    <source>
        <dbReference type="SAM" id="MobiDB-lite"/>
    </source>
</evidence>
<organism evidence="9 10">
    <name type="scientific">Rudaeicoccus suwonensis</name>
    <dbReference type="NCBI Taxonomy" id="657409"/>
    <lineage>
        <taxon>Bacteria</taxon>
        <taxon>Bacillati</taxon>
        <taxon>Actinomycetota</taxon>
        <taxon>Actinomycetes</taxon>
        <taxon>Micrococcales</taxon>
        <taxon>Dermacoccaceae</taxon>
        <taxon>Rudaeicoccus</taxon>
    </lineage>
</organism>
<evidence type="ECO:0000256" key="2">
    <source>
        <dbReference type="ARBA" id="ARBA00009399"/>
    </source>
</evidence>
<dbReference type="GO" id="GO:0005886">
    <property type="term" value="C:plasma membrane"/>
    <property type="evidence" value="ECO:0007669"/>
    <property type="project" value="TreeGrafter"/>
</dbReference>
<dbReference type="PANTHER" id="PTHR38459:SF1">
    <property type="entry name" value="PROPHAGE BACTOPRENOL-LINKED GLUCOSE TRANSLOCASE HOMOLOG"/>
    <property type="match status" value="1"/>
</dbReference>
<evidence type="ECO:0000256" key="5">
    <source>
        <dbReference type="ARBA" id="ARBA00023136"/>
    </source>
</evidence>
<dbReference type="AlphaFoldDB" id="A0A561E914"/>
<comment type="subcellular location">
    <subcellularLocation>
        <location evidence="1">Membrane</location>
        <topology evidence="1">Multi-pass membrane protein</topology>
    </subcellularLocation>
</comment>
<dbReference type="InterPro" id="IPR051401">
    <property type="entry name" value="GtrA_CellWall_Glycosyl"/>
</dbReference>
<comment type="caution">
    <text evidence="9">The sequence shown here is derived from an EMBL/GenBank/DDBJ whole genome shotgun (WGS) entry which is preliminary data.</text>
</comment>
<sequence length="189" mass="21093">MLWGRITDLITRLWRELAKFGVVGALSMVIDLGGFNWLVDGPMAGKITTAKFISGTVAMAFAWVGNRYWTFRHRRNRPVHHEAALFFIVGGIALVISTAWVAFAHYGLHMHGKFWLNFNAFFGIGLGTLFRFWSYKKFVFANEPVQDEAAAEALLDPLEHGHTTARDHRLGNPESTASPSDRNSANTAG</sequence>
<keyword evidence="10" id="KW-1185">Reference proteome</keyword>
<feature type="domain" description="GtrA/DPMS transmembrane" evidence="8">
    <location>
        <begin position="19"/>
        <end position="140"/>
    </location>
</feature>
<dbReference type="Proteomes" id="UP000318297">
    <property type="component" value="Unassembled WGS sequence"/>
</dbReference>
<feature type="compositionally biased region" description="Basic and acidic residues" evidence="6">
    <location>
        <begin position="162"/>
        <end position="171"/>
    </location>
</feature>
<dbReference type="Pfam" id="PF04138">
    <property type="entry name" value="GtrA_DPMS_TM"/>
    <property type="match status" value="1"/>
</dbReference>
<proteinExistence type="inferred from homology"/>
<keyword evidence="4 7" id="KW-1133">Transmembrane helix</keyword>
<evidence type="ECO:0000256" key="1">
    <source>
        <dbReference type="ARBA" id="ARBA00004141"/>
    </source>
</evidence>
<protein>
    <submittedName>
        <fullName evidence="9">Putative flippase GtrA</fullName>
    </submittedName>
</protein>
<keyword evidence="3 7" id="KW-0812">Transmembrane</keyword>
<evidence type="ECO:0000313" key="10">
    <source>
        <dbReference type="Proteomes" id="UP000318297"/>
    </source>
</evidence>
<feature type="transmembrane region" description="Helical" evidence="7">
    <location>
        <begin position="83"/>
        <end position="108"/>
    </location>
</feature>
<evidence type="ECO:0000256" key="3">
    <source>
        <dbReference type="ARBA" id="ARBA00022692"/>
    </source>
</evidence>